<name>A0A5C5YSY0_9BACT</name>
<sequence precursor="true">MPVTRLLAATQLLALTAVIPIGAAEPSATEGPSTTTVYRAGQDGYHTYRIPTLIRATNGDLLAFAEGRKNGQADDGDIDIVLKRSSDGGTSWSDQQVLQDEWDAPTSDVFFGNPTPVVDSSDPDHPGRVWLVFTRNAQRFFTSHSDDHGRTWSDRFEITPQVADPDWKWCVPGPVHAIQLTSGPRAGRLVIPCDHRSRSTDGWGSHLIYSDDHGQSWQIGARETTELSSPLHPNECFALELPDGRLYINTRDQHGSDPATRAVTYSEDAGDSFVGPFQPDRLLRSPVVQNSAITLQDDDGPLILYSGPSHANKRVGLMLRISRDNGASWSRHCVISPGTAAYSDLTPLDNNRVGLIYETGESLYDEIVFCSFELSELEWADGAY</sequence>
<dbReference type="Pfam" id="PF13088">
    <property type="entry name" value="BNR_2"/>
    <property type="match status" value="1"/>
</dbReference>
<dbReference type="InterPro" id="IPR036278">
    <property type="entry name" value="Sialidase_sf"/>
</dbReference>
<dbReference type="AlphaFoldDB" id="A0A5C5YSY0"/>
<gene>
    <name evidence="6" type="primary">nedA</name>
    <name evidence="6" type="ORF">Pla123a_08680</name>
</gene>
<dbReference type="GO" id="GO:0009313">
    <property type="term" value="P:oligosaccharide catabolic process"/>
    <property type="evidence" value="ECO:0007669"/>
    <property type="project" value="TreeGrafter"/>
</dbReference>
<accession>A0A5C5YSY0</accession>
<dbReference type="GO" id="GO:0005737">
    <property type="term" value="C:cytoplasm"/>
    <property type="evidence" value="ECO:0007669"/>
    <property type="project" value="TreeGrafter"/>
</dbReference>
<feature type="signal peptide" evidence="4">
    <location>
        <begin position="1"/>
        <end position="23"/>
    </location>
</feature>
<keyword evidence="6" id="KW-0378">Hydrolase</keyword>
<organism evidence="6 7">
    <name type="scientific">Posidoniimonas polymericola</name>
    <dbReference type="NCBI Taxonomy" id="2528002"/>
    <lineage>
        <taxon>Bacteria</taxon>
        <taxon>Pseudomonadati</taxon>
        <taxon>Planctomycetota</taxon>
        <taxon>Planctomycetia</taxon>
        <taxon>Pirellulales</taxon>
        <taxon>Lacipirellulaceae</taxon>
        <taxon>Posidoniimonas</taxon>
    </lineage>
</organism>
<dbReference type="RefSeq" id="WP_197527665.1">
    <property type="nucleotide sequence ID" value="NZ_SJPO01000002.1"/>
</dbReference>
<proteinExistence type="inferred from homology"/>
<dbReference type="GO" id="GO:0004308">
    <property type="term" value="F:exo-alpha-sialidase activity"/>
    <property type="evidence" value="ECO:0007669"/>
    <property type="project" value="UniProtKB-EC"/>
</dbReference>
<feature type="chain" id="PRO_5022806945" description="exo-alpha-sialidase" evidence="4">
    <location>
        <begin position="24"/>
        <end position="384"/>
    </location>
</feature>
<dbReference type="InterPro" id="IPR011040">
    <property type="entry name" value="Sialidase"/>
</dbReference>
<reference evidence="6 7" key="1">
    <citation type="submission" date="2019-02" db="EMBL/GenBank/DDBJ databases">
        <title>Deep-cultivation of Planctomycetes and their phenomic and genomic characterization uncovers novel biology.</title>
        <authorList>
            <person name="Wiegand S."/>
            <person name="Jogler M."/>
            <person name="Boedeker C."/>
            <person name="Pinto D."/>
            <person name="Vollmers J."/>
            <person name="Rivas-Marin E."/>
            <person name="Kohn T."/>
            <person name="Peeters S.H."/>
            <person name="Heuer A."/>
            <person name="Rast P."/>
            <person name="Oberbeckmann S."/>
            <person name="Bunk B."/>
            <person name="Jeske O."/>
            <person name="Meyerdierks A."/>
            <person name="Storesund J.E."/>
            <person name="Kallscheuer N."/>
            <person name="Luecker S."/>
            <person name="Lage O.M."/>
            <person name="Pohl T."/>
            <person name="Merkel B.J."/>
            <person name="Hornburger P."/>
            <person name="Mueller R.-W."/>
            <person name="Bruemmer F."/>
            <person name="Labrenz M."/>
            <person name="Spormann A.M."/>
            <person name="Op Den Camp H."/>
            <person name="Overmann J."/>
            <person name="Amann R."/>
            <person name="Jetten M.S.M."/>
            <person name="Mascher T."/>
            <person name="Medema M.H."/>
            <person name="Devos D.P."/>
            <person name="Kaster A.-K."/>
            <person name="Ovreas L."/>
            <person name="Rohde M."/>
            <person name="Galperin M.Y."/>
            <person name="Jogler C."/>
        </authorList>
    </citation>
    <scope>NUCLEOTIDE SEQUENCE [LARGE SCALE GENOMIC DNA]</scope>
    <source>
        <strain evidence="6 7">Pla123a</strain>
    </source>
</reference>
<evidence type="ECO:0000256" key="1">
    <source>
        <dbReference type="ARBA" id="ARBA00000427"/>
    </source>
</evidence>
<evidence type="ECO:0000313" key="7">
    <source>
        <dbReference type="Proteomes" id="UP000318478"/>
    </source>
</evidence>
<dbReference type="PANTHER" id="PTHR10628">
    <property type="entry name" value="SIALIDASE"/>
    <property type="match status" value="1"/>
</dbReference>
<dbReference type="CDD" id="cd15482">
    <property type="entry name" value="Sialidase_non-viral"/>
    <property type="match status" value="1"/>
</dbReference>
<evidence type="ECO:0000256" key="2">
    <source>
        <dbReference type="ARBA" id="ARBA00009348"/>
    </source>
</evidence>
<keyword evidence="6" id="KW-0326">Glycosidase</keyword>
<keyword evidence="7" id="KW-1185">Reference proteome</keyword>
<feature type="domain" description="Sialidase" evidence="5">
    <location>
        <begin position="59"/>
        <end position="349"/>
    </location>
</feature>
<evidence type="ECO:0000256" key="4">
    <source>
        <dbReference type="SAM" id="SignalP"/>
    </source>
</evidence>
<evidence type="ECO:0000313" key="6">
    <source>
        <dbReference type="EMBL" id="TWT78079.1"/>
    </source>
</evidence>
<dbReference type="Proteomes" id="UP000318478">
    <property type="component" value="Unassembled WGS sequence"/>
</dbReference>
<dbReference type="GO" id="GO:0016020">
    <property type="term" value="C:membrane"/>
    <property type="evidence" value="ECO:0007669"/>
    <property type="project" value="TreeGrafter"/>
</dbReference>
<comment type="catalytic activity">
    <reaction evidence="1">
        <text>Hydrolysis of alpha-(2-&gt;3)-, alpha-(2-&gt;6)-, alpha-(2-&gt;8)- glycosidic linkages of terminal sialic acid residues in oligosaccharides, glycoproteins, glycolipids, colominic acid and synthetic substrates.</text>
        <dbReference type="EC" id="3.2.1.18"/>
    </reaction>
</comment>
<dbReference type="SUPFAM" id="SSF50939">
    <property type="entry name" value="Sialidases"/>
    <property type="match status" value="1"/>
</dbReference>
<dbReference type="EC" id="3.2.1.18" evidence="3"/>
<dbReference type="Gene3D" id="2.120.10.10">
    <property type="match status" value="1"/>
</dbReference>
<comment type="caution">
    <text evidence="6">The sequence shown here is derived from an EMBL/GenBank/DDBJ whole genome shotgun (WGS) entry which is preliminary data.</text>
</comment>
<evidence type="ECO:0000256" key="3">
    <source>
        <dbReference type="ARBA" id="ARBA00012733"/>
    </source>
</evidence>
<evidence type="ECO:0000259" key="5">
    <source>
        <dbReference type="Pfam" id="PF13088"/>
    </source>
</evidence>
<dbReference type="PANTHER" id="PTHR10628:SF30">
    <property type="entry name" value="EXO-ALPHA-SIALIDASE"/>
    <property type="match status" value="1"/>
</dbReference>
<dbReference type="GO" id="GO:0006689">
    <property type="term" value="P:ganglioside catabolic process"/>
    <property type="evidence" value="ECO:0007669"/>
    <property type="project" value="TreeGrafter"/>
</dbReference>
<protein>
    <recommendedName>
        <fullName evidence="3">exo-alpha-sialidase</fullName>
        <ecNumber evidence="3">3.2.1.18</ecNumber>
    </recommendedName>
</protein>
<dbReference type="InterPro" id="IPR026856">
    <property type="entry name" value="Sialidase_fam"/>
</dbReference>
<dbReference type="EMBL" id="SJPO01000002">
    <property type="protein sequence ID" value="TWT78079.1"/>
    <property type="molecule type" value="Genomic_DNA"/>
</dbReference>
<comment type="similarity">
    <text evidence="2">Belongs to the glycosyl hydrolase 33 family.</text>
</comment>
<keyword evidence="4" id="KW-0732">Signal</keyword>